<name>A0ABS4ZNE4_9MYCO</name>
<comment type="caution">
    <text evidence="2">The sequence shown here is derived from an EMBL/GenBank/DDBJ whole genome shotgun (WGS) entry which is preliminary data.</text>
</comment>
<keyword evidence="3" id="KW-1185">Reference proteome</keyword>
<feature type="region of interest" description="Disordered" evidence="1">
    <location>
        <begin position="1"/>
        <end position="20"/>
    </location>
</feature>
<protein>
    <submittedName>
        <fullName evidence="2">Uncharacterized protein</fullName>
    </submittedName>
</protein>
<dbReference type="Proteomes" id="UP000694460">
    <property type="component" value="Unassembled WGS sequence"/>
</dbReference>
<dbReference type="EMBL" id="JAGIOP010000001">
    <property type="protein sequence ID" value="MBP2450955.1"/>
    <property type="molecule type" value="Genomic_DNA"/>
</dbReference>
<organism evidence="2 3">
    <name type="scientific">Mycolicibacterium lutetiense</name>
    <dbReference type="NCBI Taxonomy" id="1641992"/>
    <lineage>
        <taxon>Bacteria</taxon>
        <taxon>Bacillati</taxon>
        <taxon>Actinomycetota</taxon>
        <taxon>Actinomycetes</taxon>
        <taxon>Mycobacteriales</taxon>
        <taxon>Mycobacteriaceae</taxon>
        <taxon>Mycolicibacterium</taxon>
    </lineage>
</organism>
<gene>
    <name evidence="2" type="ORF">JOF57_000840</name>
</gene>
<sequence length="109" mass="11970">MIAFNKQFDQDVNSRTGADDEITDADYSKWATQLQGFADQIQDDPGLVEHADKMADLADQTAKLAPRIRADLSAMPRQATAPPPSAREYSRIAKEFNDNLIALDSACPS</sequence>
<proteinExistence type="predicted"/>
<evidence type="ECO:0000313" key="2">
    <source>
        <dbReference type="EMBL" id="MBP2450955.1"/>
    </source>
</evidence>
<accession>A0ABS4ZNE4</accession>
<dbReference type="RefSeq" id="WP_209913910.1">
    <property type="nucleotide sequence ID" value="NZ_JAGIOP010000001.1"/>
</dbReference>
<reference evidence="2 3" key="1">
    <citation type="submission" date="2021-03" db="EMBL/GenBank/DDBJ databases">
        <title>Sequencing the genomes of 1000 actinobacteria strains.</title>
        <authorList>
            <person name="Klenk H.-P."/>
        </authorList>
    </citation>
    <scope>NUCLEOTIDE SEQUENCE [LARGE SCALE GENOMIC DNA]</scope>
    <source>
        <strain evidence="2 3">DSM 46713</strain>
    </source>
</reference>
<evidence type="ECO:0000256" key="1">
    <source>
        <dbReference type="SAM" id="MobiDB-lite"/>
    </source>
</evidence>
<evidence type="ECO:0000313" key="3">
    <source>
        <dbReference type="Proteomes" id="UP000694460"/>
    </source>
</evidence>